<protein>
    <submittedName>
        <fullName evidence="2">Uncharacterized protein</fullName>
    </submittedName>
</protein>
<evidence type="ECO:0000313" key="2">
    <source>
        <dbReference type="EMBL" id="KAK7421025.1"/>
    </source>
</evidence>
<gene>
    <name evidence="2" type="ORF">QQX98_002383</name>
</gene>
<evidence type="ECO:0000256" key="1">
    <source>
        <dbReference type="SAM" id="MobiDB-lite"/>
    </source>
</evidence>
<feature type="region of interest" description="Disordered" evidence="1">
    <location>
        <begin position="1"/>
        <end position="89"/>
    </location>
</feature>
<sequence>MNKPTEPTNKRNTKINTSTDHASDHPMRPSNSPLAGHRVMPLKPKPPSPLDEQEATITGKVGATTHGQPRSRDVTEVRRSGTGAKGLTN</sequence>
<organism evidence="2 3">
    <name type="scientific">Neonectria punicea</name>
    <dbReference type="NCBI Taxonomy" id="979145"/>
    <lineage>
        <taxon>Eukaryota</taxon>
        <taxon>Fungi</taxon>
        <taxon>Dikarya</taxon>
        <taxon>Ascomycota</taxon>
        <taxon>Pezizomycotina</taxon>
        <taxon>Sordariomycetes</taxon>
        <taxon>Hypocreomycetidae</taxon>
        <taxon>Hypocreales</taxon>
        <taxon>Nectriaceae</taxon>
        <taxon>Neonectria</taxon>
    </lineage>
</organism>
<dbReference type="Proteomes" id="UP001498476">
    <property type="component" value="Unassembled WGS sequence"/>
</dbReference>
<accession>A0ABR1HJF2</accession>
<name>A0ABR1HJF2_9HYPO</name>
<evidence type="ECO:0000313" key="3">
    <source>
        <dbReference type="Proteomes" id="UP001498476"/>
    </source>
</evidence>
<comment type="caution">
    <text evidence="2">The sequence shown here is derived from an EMBL/GenBank/DDBJ whole genome shotgun (WGS) entry which is preliminary data.</text>
</comment>
<reference evidence="2 3" key="1">
    <citation type="journal article" date="2025" name="Microbiol. Resour. Announc.">
        <title>Draft genome sequences for Neonectria magnoliae and Neonectria punicea, canker pathogens of Liriodendron tulipifera and Acer saccharum in West Virginia.</title>
        <authorList>
            <person name="Petronek H.M."/>
            <person name="Kasson M.T."/>
            <person name="Metheny A.M."/>
            <person name="Stauder C.M."/>
            <person name="Lovett B."/>
            <person name="Lynch S.C."/>
            <person name="Garnas J.R."/>
            <person name="Kasson L.R."/>
            <person name="Stajich J.E."/>
        </authorList>
    </citation>
    <scope>NUCLEOTIDE SEQUENCE [LARGE SCALE GENOMIC DNA]</scope>
    <source>
        <strain evidence="2 3">NRRL 64653</strain>
    </source>
</reference>
<dbReference type="EMBL" id="JAZAVJ010000025">
    <property type="protein sequence ID" value="KAK7421025.1"/>
    <property type="molecule type" value="Genomic_DNA"/>
</dbReference>
<proteinExistence type="predicted"/>
<feature type="compositionally biased region" description="Basic and acidic residues" evidence="1">
    <location>
        <begin position="70"/>
        <end position="79"/>
    </location>
</feature>
<keyword evidence="3" id="KW-1185">Reference proteome</keyword>